<keyword evidence="1" id="KW-0812">Transmembrane</keyword>
<sequence length="185" mass="20531">MNSALLQFAEWLAASSFSIGLHESFYLYNWIETTHVMTLMLSLGMLAVIDLRMLGVAFANVPASTIAERLDRPMLIGFTIMFITGLLLYTAIPVRTTQSIWFRIKVLLLIAAAINAWLFRGYMLAAKKSWDLDAVAPRRARVAAALSLTLWAGVIVTGRFIAYDWFDCGGDNPAFIDWAAGCVSE</sequence>
<evidence type="ECO:0000313" key="3">
    <source>
        <dbReference type="EMBL" id="MBM0108795.1"/>
    </source>
</evidence>
<name>A0ABS1X6I1_9GAMM</name>
<feature type="transmembrane region" description="Helical" evidence="1">
    <location>
        <begin position="36"/>
        <end position="61"/>
    </location>
</feature>
<keyword evidence="1" id="KW-1133">Transmembrane helix</keyword>
<comment type="caution">
    <text evidence="3">The sequence shown here is derived from an EMBL/GenBank/DDBJ whole genome shotgun (WGS) entry which is preliminary data.</text>
</comment>
<evidence type="ECO:0000259" key="2">
    <source>
        <dbReference type="Pfam" id="PF20349"/>
    </source>
</evidence>
<dbReference type="EMBL" id="JAEVLS010000010">
    <property type="protein sequence ID" value="MBM0108795.1"/>
    <property type="molecule type" value="Genomic_DNA"/>
</dbReference>
<accession>A0ABS1X6I1</accession>
<feature type="transmembrane region" description="Helical" evidence="1">
    <location>
        <begin position="100"/>
        <end position="119"/>
    </location>
</feature>
<dbReference type="RefSeq" id="WP_203170968.1">
    <property type="nucleotide sequence ID" value="NZ_JAEVLS010000010.1"/>
</dbReference>
<feature type="transmembrane region" description="Helical" evidence="1">
    <location>
        <begin position="73"/>
        <end position="94"/>
    </location>
</feature>
<evidence type="ECO:0000313" key="4">
    <source>
        <dbReference type="Proteomes" id="UP000661077"/>
    </source>
</evidence>
<dbReference type="Pfam" id="PF20349">
    <property type="entry name" value="DUF6644"/>
    <property type="match status" value="1"/>
</dbReference>
<feature type="domain" description="DUF6644" evidence="2">
    <location>
        <begin position="30"/>
        <end position="163"/>
    </location>
</feature>
<gene>
    <name evidence="3" type="ORF">JM946_29030</name>
</gene>
<reference evidence="3 4" key="1">
    <citation type="journal article" date="2021" name="Int. J. Syst. Evol. Microbiol.">
        <title>Steroidobacter gossypii sp. nov., isolated from soil of cotton cropping field.</title>
        <authorList>
            <person name="Huang R."/>
            <person name="Yang S."/>
            <person name="Zhen C."/>
            <person name="Liu W."/>
        </authorList>
    </citation>
    <scope>NUCLEOTIDE SEQUENCE [LARGE SCALE GENOMIC DNA]</scope>
    <source>
        <strain evidence="3 4">S1-65</strain>
    </source>
</reference>
<evidence type="ECO:0000256" key="1">
    <source>
        <dbReference type="SAM" id="Phobius"/>
    </source>
</evidence>
<protein>
    <recommendedName>
        <fullName evidence="2">DUF6644 domain-containing protein</fullName>
    </recommendedName>
</protein>
<keyword evidence="1" id="KW-0472">Membrane</keyword>
<organism evidence="3 4">
    <name type="scientific">Steroidobacter gossypii</name>
    <dbReference type="NCBI Taxonomy" id="2805490"/>
    <lineage>
        <taxon>Bacteria</taxon>
        <taxon>Pseudomonadati</taxon>
        <taxon>Pseudomonadota</taxon>
        <taxon>Gammaproteobacteria</taxon>
        <taxon>Steroidobacterales</taxon>
        <taxon>Steroidobacteraceae</taxon>
        <taxon>Steroidobacter</taxon>
    </lineage>
</organism>
<dbReference type="InterPro" id="IPR046586">
    <property type="entry name" value="DUF6644"/>
</dbReference>
<dbReference type="Proteomes" id="UP000661077">
    <property type="component" value="Unassembled WGS sequence"/>
</dbReference>
<proteinExistence type="predicted"/>
<feature type="transmembrane region" description="Helical" evidence="1">
    <location>
        <begin position="140"/>
        <end position="162"/>
    </location>
</feature>
<keyword evidence="4" id="KW-1185">Reference proteome</keyword>